<proteinExistence type="predicted"/>
<name>A0A7W9WJA6_9ACTN</name>
<keyword evidence="2" id="KW-1185">Reference proteome</keyword>
<gene>
    <name evidence="1" type="ORF">HNR57_005449</name>
</gene>
<sequence>MADIAENALQLGHPPADRAAAHPLAIPAHTVSVADVWVSGDLGFVLLLHRRDDGLIAEELYYSLQRTNGVWERPDHLSGGIVGTELGTSAMVEDTLAGASMSVVAESESLVYTGRGSDGDEGEIVHTWELLVSDDADVIEIERFSQAAPGTPAISRRDVAGPLMLLALLPGERARVSALRRENSLFTQFGNVLDLHNPSSDPQ</sequence>
<dbReference type="RefSeq" id="WP_184563673.1">
    <property type="nucleotide sequence ID" value="NZ_BAAARS010000023.1"/>
</dbReference>
<dbReference type="Proteomes" id="UP000591537">
    <property type="component" value="Unassembled WGS sequence"/>
</dbReference>
<evidence type="ECO:0000313" key="2">
    <source>
        <dbReference type="Proteomes" id="UP000591537"/>
    </source>
</evidence>
<evidence type="ECO:0000313" key="1">
    <source>
        <dbReference type="EMBL" id="MBB6079506.1"/>
    </source>
</evidence>
<dbReference type="AlphaFoldDB" id="A0A7W9WJA6"/>
<accession>A0A7W9WJA6</accession>
<organism evidence="1 2">
    <name type="scientific">Streptomyces paradoxus</name>
    <dbReference type="NCBI Taxonomy" id="66375"/>
    <lineage>
        <taxon>Bacteria</taxon>
        <taxon>Bacillati</taxon>
        <taxon>Actinomycetota</taxon>
        <taxon>Actinomycetes</taxon>
        <taxon>Kitasatosporales</taxon>
        <taxon>Streptomycetaceae</taxon>
        <taxon>Streptomyces</taxon>
    </lineage>
</organism>
<reference evidence="1 2" key="1">
    <citation type="submission" date="2020-08" db="EMBL/GenBank/DDBJ databases">
        <title>Genomic Encyclopedia of Type Strains, Phase IV (KMG-IV): sequencing the most valuable type-strain genomes for metagenomic binning, comparative biology and taxonomic classification.</title>
        <authorList>
            <person name="Goeker M."/>
        </authorList>
    </citation>
    <scope>NUCLEOTIDE SEQUENCE [LARGE SCALE GENOMIC DNA]</scope>
    <source>
        <strain evidence="1 2">DSM 43350</strain>
    </source>
</reference>
<comment type="caution">
    <text evidence="1">The sequence shown here is derived from an EMBL/GenBank/DDBJ whole genome shotgun (WGS) entry which is preliminary data.</text>
</comment>
<protein>
    <submittedName>
        <fullName evidence="1">Uncharacterized protein</fullName>
    </submittedName>
</protein>
<dbReference type="EMBL" id="JACHGV010000008">
    <property type="protein sequence ID" value="MBB6079506.1"/>
    <property type="molecule type" value="Genomic_DNA"/>
</dbReference>